<keyword evidence="1" id="KW-0812">Transmembrane</keyword>
<proteinExistence type="predicted"/>
<accession>A0ABT9EPB5</accession>
<evidence type="ECO:0000256" key="1">
    <source>
        <dbReference type="SAM" id="Phobius"/>
    </source>
</evidence>
<keyword evidence="3" id="KW-1185">Reference proteome</keyword>
<dbReference type="Proteomes" id="UP001230685">
    <property type="component" value="Unassembled WGS sequence"/>
</dbReference>
<gene>
    <name evidence="2" type="ORF">Q5H91_16395</name>
</gene>
<reference evidence="2 3" key="1">
    <citation type="submission" date="2023-07" db="EMBL/GenBank/DDBJ databases">
        <authorList>
            <person name="Kim M.K."/>
        </authorList>
    </citation>
    <scope>NUCLEOTIDE SEQUENCE [LARGE SCALE GENOMIC DNA]</scope>
    <source>
        <strain evidence="2 3">KR1UV-12</strain>
    </source>
</reference>
<sequence>RRVMTRSRTEWVVRGLAALMVVATGTYALLFTSGQILARTDPALAYQLSPPNGRVTAIYAASLSLPGASSSDRARAELLARRALRQDPTVQAAVSNLGTNADLRSDQATATRAFTYGQRLSRRDLTTQLWSIEHEVSRSSIAGALRWYDAALRTHPEIADLLFPVLLEASKDSVVRAGLVRTLATRPRWSTSFIEFAPGNAGDPREAAILLRDARRGSAIVTDRANSTMVDVLLTKGFLDQAWNYYASFHPGVDRRRSRDQSFTANLSTPSSLDWVTANAEGITATIQQGFAEFAVPSSVGGPIMRQLQLLPAGHYRLSGRSEGIDQPGSAYWVLTCQNGRELGRVPLSASGDFAGMVEVPRDCTLQTLLLVAQPPEAAAGADGRVTKVVVAPLP</sequence>
<keyword evidence="1" id="KW-0472">Membrane</keyword>
<name>A0ABT9EPB5_9SPHN</name>
<dbReference type="EMBL" id="JAUUDS010000015">
    <property type="protein sequence ID" value="MDP1028802.1"/>
    <property type="molecule type" value="Genomic_DNA"/>
</dbReference>
<feature type="transmembrane region" description="Helical" evidence="1">
    <location>
        <begin position="12"/>
        <end position="30"/>
    </location>
</feature>
<evidence type="ECO:0000313" key="2">
    <source>
        <dbReference type="EMBL" id="MDP1028802.1"/>
    </source>
</evidence>
<keyword evidence="1" id="KW-1133">Transmembrane helix</keyword>
<dbReference type="RefSeq" id="WP_305174533.1">
    <property type="nucleotide sequence ID" value="NZ_JAUUDS010000015.1"/>
</dbReference>
<comment type="caution">
    <text evidence="2">The sequence shown here is derived from an EMBL/GenBank/DDBJ whole genome shotgun (WGS) entry which is preliminary data.</text>
</comment>
<evidence type="ECO:0000313" key="3">
    <source>
        <dbReference type="Proteomes" id="UP001230685"/>
    </source>
</evidence>
<protein>
    <submittedName>
        <fullName evidence="2">Uncharacterized protein</fullName>
    </submittedName>
</protein>
<organism evidence="2 3">
    <name type="scientific">Sphingomonas aurea</name>
    <dbReference type="NCBI Taxonomy" id="3063994"/>
    <lineage>
        <taxon>Bacteria</taxon>
        <taxon>Pseudomonadati</taxon>
        <taxon>Pseudomonadota</taxon>
        <taxon>Alphaproteobacteria</taxon>
        <taxon>Sphingomonadales</taxon>
        <taxon>Sphingomonadaceae</taxon>
        <taxon>Sphingomonas</taxon>
    </lineage>
</organism>
<feature type="non-terminal residue" evidence="2">
    <location>
        <position position="1"/>
    </location>
</feature>